<dbReference type="InterPro" id="IPR011990">
    <property type="entry name" value="TPR-like_helical_dom_sf"/>
</dbReference>
<organism evidence="1 2">
    <name type="scientific">Ambispora leptoticha</name>
    <dbReference type="NCBI Taxonomy" id="144679"/>
    <lineage>
        <taxon>Eukaryota</taxon>
        <taxon>Fungi</taxon>
        <taxon>Fungi incertae sedis</taxon>
        <taxon>Mucoromycota</taxon>
        <taxon>Glomeromycotina</taxon>
        <taxon>Glomeromycetes</taxon>
        <taxon>Archaeosporales</taxon>
        <taxon>Ambisporaceae</taxon>
        <taxon>Ambispora</taxon>
    </lineage>
</organism>
<dbReference type="EMBL" id="CAJVPS010006422">
    <property type="protein sequence ID" value="CAG8625199.1"/>
    <property type="molecule type" value="Genomic_DNA"/>
</dbReference>
<protein>
    <submittedName>
        <fullName evidence="1">3496_t:CDS:1</fullName>
    </submittedName>
</protein>
<evidence type="ECO:0000313" key="2">
    <source>
        <dbReference type="Proteomes" id="UP000789508"/>
    </source>
</evidence>
<dbReference type="AlphaFoldDB" id="A0A9N9GPF1"/>
<reference evidence="1" key="1">
    <citation type="submission" date="2021-06" db="EMBL/GenBank/DDBJ databases">
        <authorList>
            <person name="Kallberg Y."/>
            <person name="Tangrot J."/>
            <person name="Rosling A."/>
        </authorList>
    </citation>
    <scope>NUCLEOTIDE SEQUENCE</scope>
    <source>
        <strain evidence="1">FL130A</strain>
    </source>
</reference>
<gene>
    <name evidence="1" type="ORF">ALEPTO_LOCUS9131</name>
</gene>
<proteinExistence type="predicted"/>
<dbReference type="SUPFAM" id="SSF81901">
    <property type="entry name" value="HCP-like"/>
    <property type="match status" value="1"/>
</dbReference>
<sequence length="221" mass="25691">MSLWITNQDTNQEKQILVEFLEFYDDATYRGWNEDIIHDVKYYISRVICKSEREIFQLVLNGFPKEITTKATLTRQEKLHASFVGFCYHFEIGTSSNQKKAIQYYRIAADHGDGFALSQMGLLFINDYTKYVEYIHKSARTGHPHGAYKMAILTSGRSRAFWYLKAAEKNFPHGLTKAAQFYKMGEYVNTDVHCALRMTLLVRRAVGEKDFPIDVLGKIFR</sequence>
<name>A0A9N9GPF1_9GLOM</name>
<accession>A0A9N9GPF1</accession>
<keyword evidence="2" id="KW-1185">Reference proteome</keyword>
<comment type="caution">
    <text evidence="1">The sequence shown here is derived from an EMBL/GenBank/DDBJ whole genome shotgun (WGS) entry which is preliminary data.</text>
</comment>
<dbReference type="OrthoDB" id="10345879at2759"/>
<evidence type="ECO:0000313" key="1">
    <source>
        <dbReference type="EMBL" id="CAG8625199.1"/>
    </source>
</evidence>
<dbReference type="Gene3D" id="1.25.40.10">
    <property type="entry name" value="Tetratricopeptide repeat domain"/>
    <property type="match status" value="1"/>
</dbReference>
<dbReference type="Proteomes" id="UP000789508">
    <property type="component" value="Unassembled WGS sequence"/>
</dbReference>